<dbReference type="GO" id="GO:0016020">
    <property type="term" value="C:membrane"/>
    <property type="evidence" value="ECO:0007669"/>
    <property type="project" value="TreeGrafter"/>
</dbReference>
<dbReference type="InterPro" id="IPR001915">
    <property type="entry name" value="Peptidase_M48"/>
</dbReference>
<organism evidence="8 9">
    <name type="scientific">Lawsonia intracellularis (strain PHE/MN1-00)</name>
    <dbReference type="NCBI Taxonomy" id="363253"/>
    <lineage>
        <taxon>Bacteria</taxon>
        <taxon>Pseudomonadati</taxon>
        <taxon>Thermodesulfobacteriota</taxon>
        <taxon>Desulfovibrionia</taxon>
        <taxon>Desulfovibrionales</taxon>
        <taxon>Desulfovibrionaceae</taxon>
        <taxon>Lawsonia</taxon>
    </lineage>
</organism>
<keyword evidence="1 6" id="KW-0645">Protease</keyword>
<dbReference type="OrthoDB" id="9810445at2"/>
<comment type="cofactor">
    <cofactor evidence="6">
        <name>Zn(2+)</name>
        <dbReference type="ChEBI" id="CHEBI:29105"/>
    </cofactor>
    <text evidence="6">Binds 1 zinc ion per subunit.</text>
</comment>
<dbReference type="STRING" id="363253.LI0653"/>
<protein>
    <submittedName>
        <fullName evidence="8">Zn-dependent protease with chaperone function</fullName>
    </submittedName>
</protein>
<dbReference type="HOGENOM" id="CLU_029002_5_0_7"/>
<keyword evidence="4 6" id="KW-0862">Zinc</keyword>
<dbReference type="InterPro" id="IPR051156">
    <property type="entry name" value="Mito/Outer_Membr_Metalloprot"/>
</dbReference>
<comment type="similarity">
    <text evidence="6">Belongs to the peptidase M48 family.</text>
</comment>
<dbReference type="CDD" id="cd07331">
    <property type="entry name" value="M48C_Oma1_like"/>
    <property type="match status" value="1"/>
</dbReference>
<dbReference type="GO" id="GO:0051603">
    <property type="term" value="P:proteolysis involved in protein catabolic process"/>
    <property type="evidence" value="ECO:0007669"/>
    <property type="project" value="TreeGrafter"/>
</dbReference>
<gene>
    <name evidence="8" type="ordered locus">LI0653</name>
</gene>
<keyword evidence="2" id="KW-0479">Metal-binding</keyword>
<feature type="domain" description="Peptidase M48" evidence="7">
    <location>
        <begin position="65"/>
        <end position="247"/>
    </location>
</feature>
<dbReference type="EMBL" id="AM180252">
    <property type="protein sequence ID" value="CAJ54707.1"/>
    <property type="molecule type" value="Genomic_DNA"/>
</dbReference>
<dbReference type="Proteomes" id="UP000002430">
    <property type="component" value="Chromosome"/>
</dbReference>
<evidence type="ECO:0000313" key="8">
    <source>
        <dbReference type="EMBL" id="CAJ54707.1"/>
    </source>
</evidence>
<evidence type="ECO:0000256" key="3">
    <source>
        <dbReference type="ARBA" id="ARBA00022801"/>
    </source>
</evidence>
<dbReference type="eggNOG" id="COG4783">
    <property type="taxonomic scope" value="Bacteria"/>
</dbReference>
<accession>Q1MQM0</accession>
<dbReference type="PANTHER" id="PTHR22726">
    <property type="entry name" value="METALLOENDOPEPTIDASE OMA1"/>
    <property type="match status" value="1"/>
</dbReference>
<evidence type="ECO:0000256" key="1">
    <source>
        <dbReference type="ARBA" id="ARBA00022670"/>
    </source>
</evidence>
<evidence type="ECO:0000256" key="5">
    <source>
        <dbReference type="ARBA" id="ARBA00023049"/>
    </source>
</evidence>
<dbReference type="AlphaFoldDB" id="Q1MQM0"/>
<reference evidence="8 9" key="1">
    <citation type="submission" date="2005-11" db="EMBL/GenBank/DDBJ databases">
        <title>The complete genome sequence of Lawsonia intracellularis: the causative agent of proliferative enteropathy.</title>
        <authorList>
            <person name="Kaur K."/>
            <person name="Zhang Q."/>
            <person name="Beckler D."/>
            <person name="Munir S."/>
            <person name="Li L."/>
            <person name="Kinsley K."/>
            <person name="Herron L."/>
            <person name="Peterson A."/>
            <person name="May B."/>
            <person name="Singh S."/>
            <person name="Gebhart C."/>
            <person name="Kapur V."/>
        </authorList>
    </citation>
    <scope>NUCLEOTIDE SEQUENCE [LARGE SCALE GENOMIC DNA]</scope>
    <source>
        <strain evidence="8 9">PHE/MN1-00</strain>
    </source>
</reference>
<dbReference type="Gene3D" id="3.30.2010.10">
    <property type="entry name" value="Metalloproteases ('zincins'), catalytic domain"/>
    <property type="match status" value="1"/>
</dbReference>
<keyword evidence="5 6" id="KW-0482">Metalloprotease</keyword>
<dbReference type="KEGG" id="lip:LI0653"/>
<name>Q1MQM0_LAWIP</name>
<sequence length="270" mass="29983">MIHSIILQGLFFITAILITGCAITPYTERSQLLLIPTCVEEILGSELTSSLLEKEKIEKDSKFSKKVNEIGKRIAAVLPKSEYEWRFYTIDDDTVNAFAVPGGSVFVYRGILQVAKTEEQLAAIMGHEITHVILRHGSERMSQALLLQIGGEVGAATIDKYGKSSYAEIFRQVYGTASTVGILLPYSREHEYEADHVGILLMADAGYDPQESIQLWKNFSLLDKKSIPEFLSTHPVNENRILALEKIMPEAIIRFEKSGGKPGPTPLGKL</sequence>
<dbReference type="RefSeq" id="WP_011526736.1">
    <property type="nucleotide sequence ID" value="NC_008011.1"/>
</dbReference>
<evidence type="ECO:0000256" key="2">
    <source>
        <dbReference type="ARBA" id="ARBA00022723"/>
    </source>
</evidence>
<dbReference type="PANTHER" id="PTHR22726:SF24">
    <property type="entry name" value="M48 FAMILY METALLOPEPTIDASE"/>
    <property type="match status" value="1"/>
</dbReference>
<evidence type="ECO:0000256" key="4">
    <source>
        <dbReference type="ARBA" id="ARBA00022833"/>
    </source>
</evidence>
<proteinExistence type="inferred from homology"/>
<evidence type="ECO:0000256" key="6">
    <source>
        <dbReference type="RuleBase" id="RU003983"/>
    </source>
</evidence>
<dbReference type="Pfam" id="PF01435">
    <property type="entry name" value="Peptidase_M48"/>
    <property type="match status" value="1"/>
</dbReference>
<evidence type="ECO:0000313" key="9">
    <source>
        <dbReference type="Proteomes" id="UP000002430"/>
    </source>
</evidence>
<dbReference type="GO" id="GO:0046872">
    <property type="term" value="F:metal ion binding"/>
    <property type="evidence" value="ECO:0007669"/>
    <property type="project" value="UniProtKB-KW"/>
</dbReference>
<keyword evidence="9" id="KW-1185">Reference proteome</keyword>
<keyword evidence="3 6" id="KW-0378">Hydrolase</keyword>
<dbReference type="GO" id="GO:0004222">
    <property type="term" value="F:metalloendopeptidase activity"/>
    <property type="evidence" value="ECO:0007669"/>
    <property type="project" value="InterPro"/>
</dbReference>
<evidence type="ECO:0000259" key="7">
    <source>
        <dbReference type="Pfam" id="PF01435"/>
    </source>
</evidence>